<dbReference type="GeneID" id="9346265"/>
<dbReference type="HOGENOM" id="CLU_1465089_0_0_2"/>
<dbReference type="STRING" id="644295.Metev_0643"/>
<protein>
    <submittedName>
        <fullName evidence="1">Uncharacterized protein</fullName>
    </submittedName>
</protein>
<keyword evidence="2" id="KW-1185">Reference proteome</keyword>
<gene>
    <name evidence="1" type="ordered locus">Metev_0643</name>
</gene>
<dbReference type="EMBL" id="CP002069">
    <property type="protein sequence ID" value="ADI73549.1"/>
    <property type="molecule type" value="Genomic_DNA"/>
</dbReference>
<evidence type="ECO:0000313" key="1">
    <source>
        <dbReference type="EMBL" id="ADI73549.1"/>
    </source>
</evidence>
<name>D7E8K7_METEZ</name>
<sequence>MTAGTNLTTIKNALTELFEKMPVWVQESKDMLNDLENRYNVEKLEWESDVGFRFKRNGRWSRSWEEGIDDFEGEYHNKESKEFALKYWSALFHVNECIDSLMQNYGLDPDDHDGYDMRFLSDNFIIRLPVYARGFQDVQVELIDETKWDPAHYAMDEISHMIFRKERELFHLKYMKHQLEGEVL</sequence>
<dbReference type="RefSeq" id="WP_013194117.1">
    <property type="nucleotide sequence ID" value="NC_014253.1"/>
</dbReference>
<dbReference type="Proteomes" id="UP000000391">
    <property type="component" value="Chromosome"/>
</dbReference>
<dbReference type="AlphaFoldDB" id="D7E8K7"/>
<organism evidence="1 2">
    <name type="scientific">Methanohalobium evestigatum (strain ATCC BAA-1072 / DSM 3721 / NBRC 107634 / OCM 161 / Z-7303)</name>
    <dbReference type="NCBI Taxonomy" id="644295"/>
    <lineage>
        <taxon>Archaea</taxon>
        <taxon>Methanobacteriati</taxon>
        <taxon>Methanobacteriota</taxon>
        <taxon>Stenosarchaea group</taxon>
        <taxon>Methanomicrobia</taxon>
        <taxon>Methanosarcinales</taxon>
        <taxon>Methanosarcinaceae</taxon>
        <taxon>Methanohalobium</taxon>
    </lineage>
</organism>
<dbReference type="KEGG" id="mev:Metev_0643"/>
<accession>D7E8K7</accession>
<proteinExistence type="predicted"/>
<reference evidence="1 2" key="1">
    <citation type="submission" date="2010-06" db="EMBL/GenBank/DDBJ databases">
        <title>Complete sequence chromosome of Methanohalobium evestigatum Z-7303.</title>
        <authorList>
            <consortium name="US DOE Joint Genome Institute"/>
            <person name="Lucas S."/>
            <person name="Copeland A."/>
            <person name="Lapidus A."/>
            <person name="Cheng J.-F."/>
            <person name="Bruce D."/>
            <person name="Goodwin L."/>
            <person name="Pitluck S."/>
            <person name="Saunders E."/>
            <person name="Detter J.C."/>
            <person name="Han C."/>
            <person name="Tapia R."/>
            <person name="Land M."/>
            <person name="Hauser L."/>
            <person name="Kyrpides N."/>
            <person name="Mikhailova N."/>
            <person name="Sieprawska-Lupa M."/>
            <person name="Whitman W.B."/>
            <person name="Anderson I."/>
            <person name="Woyke T."/>
        </authorList>
    </citation>
    <scope>NUCLEOTIDE SEQUENCE [LARGE SCALE GENOMIC DNA]</scope>
    <source>
        <strain evidence="2">ATCC BAA-1072 / DSM 3721 / NBRC 107634 / OCM 161 / Z-7303</strain>
    </source>
</reference>
<evidence type="ECO:0000313" key="2">
    <source>
        <dbReference type="Proteomes" id="UP000000391"/>
    </source>
</evidence>